<dbReference type="Ensembl" id="ENSLCAT00010045020.1">
    <property type="protein sequence ID" value="ENSLCAP00010043929.1"/>
    <property type="gene ID" value="ENSLCAG00010020465.1"/>
</dbReference>
<proteinExistence type="predicted"/>
<dbReference type="AlphaFoldDB" id="A0A4W6F0N9"/>
<feature type="region of interest" description="Disordered" evidence="1">
    <location>
        <begin position="1"/>
        <end position="23"/>
    </location>
</feature>
<reference evidence="4" key="2">
    <citation type="submission" date="2025-04" db="UniProtKB">
        <authorList>
            <consortium name="RefSeq"/>
        </authorList>
    </citation>
    <scope>IDENTIFICATION</scope>
    <source>
        <tissue evidence="4">Brain</tissue>
    </source>
</reference>
<dbReference type="InParanoid" id="A0A4W6F0N9"/>
<evidence type="ECO:0000313" key="4">
    <source>
        <dbReference type="RefSeq" id="XP_018530404.1"/>
    </source>
</evidence>
<name>A0A4W6F0N9_LATCA</name>
<keyword evidence="3" id="KW-1185">Reference proteome</keyword>
<accession>A0A4W6F0N9</accession>
<dbReference type="Gene3D" id="3.40.50.300">
    <property type="entry name" value="P-loop containing nucleotide triphosphate hydrolases"/>
    <property type="match status" value="1"/>
</dbReference>
<reference evidence="3" key="1">
    <citation type="submission" date="2015-09" db="EMBL/GenBank/DDBJ databases">
        <authorList>
            <person name="Sai Rama Sridatta P."/>
        </authorList>
    </citation>
    <scope>NUCLEOTIDE SEQUENCE [LARGE SCALE GENOMIC DNA]</scope>
</reference>
<dbReference type="GeneTree" id="ENSGT00940000160560"/>
<dbReference type="Proteomes" id="UP000314980">
    <property type="component" value="Unassembled WGS sequence"/>
</dbReference>
<dbReference type="STRING" id="8187.ENSLCAP00010043929"/>
<dbReference type="RefSeq" id="XP_018530404.1">
    <property type="nucleotide sequence ID" value="XM_018674888.2"/>
</dbReference>
<dbReference type="SUPFAM" id="SSF52540">
    <property type="entry name" value="P-loop containing nucleoside triphosphate hydrolases"/>
    <property type="match status" value="1"/>
</dbReference>
<dbReference type="CDD" id="cd00882">
    <property type="entry name" value="Ras_like_GTPase"/>
    <property type="match status" value="1"/>
</dbReference>
<dbReference type="OrthoDB" id="25620at2759"/>
<dbReference type="InterPro" id="IPR027417">
    <property type="entry name" value="P-loop_NTPase"/>
</dbReference>
<feature type="compositionally biased region" description="Pro residues" evidence="1">
    <location>
        <begin position="8"/>
        <end position="17"/>
    </location>
</feature>
<reference evidence="2" key="3">
    <citation type="submission" date="2025-05" db="UniProtKB">
        <authorList>
            <consortium name="Ensembl"/>
        </authorList>
    </citation>
    <scope>IDENTIFICATION</scope>
</reference>
<evidence type="ECO:0000313" key="3">
    <source>
        <dbReference type="Proteomes" id="UP000314980"/>
    </source>
</evidence>
<gene>
    <name evidence="2 4" type="primary">LOC108882400</name>
</gene>
<evidence type="ECO:0000256" key="1">
    <source>
        <dbReference type="SAM" id="MobiDB-lite"/>
    </source>
</evidence>
<dbReference type="GO" id="GO:0006955">
    <property type="term" value="P:immune response"/>
    <property type="evidence" value="ECO:0007669"/>
    <property type="project" value="TreeGrafter"/>
</dbReference>
<sequence>MGGGSSAPAPPPSPPTFKNPWRQVSWGTNERDLQYVKGYQPQAEEVKHLRVLLCGPVGAGKSSFVNSVGNVVRGRMTNSALASTTTSGTSFTKDYKTHRIPKEGRGNFYPLVFNDVMGLEEGTERGISVEDIKLAMKGHVKEGYKFNPVSPLTSDDHGYNSSPSPDDRAHVVVFVFSACVSEIKDSVLMKMKAVRDAASNMGIPQLAIVTKIDEASPETAESLRNTYKSKYIKKKMTDLSSALGIPLNCILPVKNYCEEISIDDNVDTLILSCLRLIIDFGDDFINQVYL</sequence>
<dbReference type="PANTHER" id="PTHR14241:SF1">
    <property type="entry name" value="INTERFERON-INDUCED PROTEIN 44-RELATED"/>
    <property type="match status" value="1"/>
</dbReference>
<protein>
    <submittedName>
        <fullName evidence="4">Interferon-induced protein 44</fullName>
    </submittedName>
</protein>
<dbReference type="GeneID" id="108882400"/>
<dbReference type="PANTHER" id="PTHR14241">
    <property type="entry name" value="INTERFERON-INDUCED PROTEIN 44"/>
    <property type="match status" value="1"/>
</dbReference>
<evidence type="ECO:0000313" key="2">
    <source>
        <dbReference type="Ensembl" id="ENSLCAP00010043929.1"/>
    </source>
</evidence>
<dbReference type="Proteomes" id="UP000694890">
    <property type="component" value="Linkage group LG1"/>
</dbReference>
<dbReference type="KEGG" id="lcf:108882400"/>
<organism evidence="2 3">
    <name type="scientific">Lates calcarifer</name>
    <name type="common">Barramundi</name>
    <name type="synonym">Holocentrus calcarifer</name>
    <dbReference type="NCBI Taxonomy" id="8187"/>
    <lineage>
        <taxon>Eukaryota</taxon>
        <taxon>Metazoa</taxon>
        <taxon>Chordata</taxon>
        <taxon>Craniata</taxon>
        <taxon>Vertebrata</taxon>
        <taxon>Euteleostomi</taxon>
        <taxon>Actinopterygii</taxon>
        <taxon>Neopterygii</taxon>
        <taxon>Teleostei</taxon>
        <taxon>Neoteleostei</taxon>
        <taxon>Acanthomorphata</taxon>
        <taxon>Carangaria</taxon>
        <taxon>Carangaria incertae sedis</taxon>
        <taxon>Centropomidae</taxon>
        <taxon>Lates</taxon>
    </lineage>
</organism>